<dbReference type="InterPro" id="IPR003594">
    <property type="entry name" value="HATPase_dom"/>
</dbReference>
<evidence type="ECO:0000256" key="1">
    <source>
        <dbReference type="ARBA" id="ARBA00022553"/>
    </source>
</evidence>
<dbReference type="NCBIfam" id="NF008293">
    <property type="entry name" value="PRK11073.1"/>
    <property type="match status" value="1"/>
</dbReference>
<accession>A0A382NP81</accession>
<dbReference type="PROSITE" id="PS50109">
    <property type="entry name" value="HIS_KIN"/>
    <property type="match status" value="1"/>
</dbReference>
<name>A0A382NP81_9ZZZZ</name>
<evidence type="ECO:0000256" key="4">
    <source>
        <dbReference type="ARBA" id="ARBA00022777"/>
    </source>
</evidence>
<dbReference type="SUPFAM" id="SSF47384">
    <property type="entry name" value="Homodimeric domain of signal transducing histidine kinase"/>
    <property type="match status" value="1"/>
</dbReference>
<dbReference type="GO" id="GO:0005524">
    <property type="term" value="F:ATP binding"/>
    <property type="evidence" value="ECO:0007669"/>
    <property type="project" value="UniProtKB-KW"/>
</dbReference>
<feature type="non-terminal residue" evidence="8">
    <location>
        <position position="1"/>
    </location>
</feature>
<dbReference type="AlphaFoldDB" id="A0A382NP81"/>
<evidence type="ECO:0000256" key="5">
    <source>
        <dbReference type="ARBA" id="ARBA00022840"/>
    </source>
</evidence>
<dbReference type="PANTHER" id="PTHR43065">
    <property type="entry name" value="SENSOR HISTIDINE KINASE"/>
    <property type="match status" value="1"/>
</dbReference>
<dbReference type="InterPro" id="IPR005467">
    <property type="entry name" value="His_kinase_dom"/>
</dbReference>
<keyword evidence="2" id="KW-0808">Transferase</keyword>
<feature type="domain" description="Histidine kinase" evidence="7">
    <location>
        <begin position="149"/>
        <end position="361"/>
    </location>
</feature>
<reference evidence="8" key="1">
    <citation type="submission" date="2018-05" db="EMBL/GenBank/DDBJ databases">
        <authorList>
            <person name="Lanie J.A."/>
            <person name="Ng W.-L."/>
            <person name="Kazmierczak K.M."/>
            <person name="Andrzejewski T.M."/>
            <person name="Davidsen T.M."/>
            <person name="Wayne K.J."/>
            <person name="Tettelin H."/>
            <person name="Glass J.I."/>
            <person name="Rusch D."/>
            <person name="Podicherti R."/>
            <person name="Tsui H.-C.T."/>
            <person name="Winkler M.E."/>
        </authorList>
    </citation>
    <scope>NUCLEOTIDE SEQUENCE</scope>
</reference>
<keyword evidence="4" id="KW-0418">Kinase</keyword>
<proteinExistence type="predicted"/>
<dbReference type="SMART" id="SM00388">
    <property type="entry name" value="HisKA"/>
    <property type="match status" value="1"/>
</dbReference>
<evidence type="ECO:0000259" key="7">
    <source>
        <dbReference type="PROSITE" id="PS50109"/>
    </source>
</evidence>
<dbReference type="PANTHER" id="PTHR43065:SF16">
    <property type="entry name" value="SENSORY HISTIDINE KINASE_PHOSPHATASE NTRB"/>
    <property type="match status" value="1"/>
</dbReference>
<keyword evidence="6" id="KW-0902">Two-component regulatory system</keyword>
<dbReference type="InterPro" id="IPR004358">
    <property type="entry name" value="Sig_transdc_His_kin-like_C"/>
</dbReference>
<evidence type="ECO:0000256" key="2">
    <source>
        <dbReference type="ARBA" id="ARBA00022679"/>
    </source>
</evidence>
<dbReference type="Pfam" id="PF02518">
    <property type="entry name" value="HATPase_c"/>
    <property type="match status" value="1"/>
</dbReference>
<dbReference type="SMART" id="SM00387">
    <property type="entry name" value="HATPase_c"/>
    <property type="match status" value="1"/>
</dbReference>
<dbReference type="InterPro" id="IPR035965">
    <property type="entry name" value="PAS-like_dom_sf"/>
</dbReference>
<evidence type="ECO:0000256" key="3">
    <source>
        <dbReference type="ARBA" id="ARBA00022741"/>
    </source>
</evidence>
<dbReference type="Gene3D" id="3.30.565.10">
    <property type="entry name" value="Histidine kinase-like ATPase, C-terminal domain"/>
    <property type="match status" value="1"/>
</dbReference>
<keyword evidence="3" id="KW-0547">Nucleotide-binding</keyword>
<keyword evidence="1" id="KW-0597">Phosphoprotein</keyword>
<dbReference type="Pfam" id="PF08448">
    <property type="entry name" value="PAS_4"/>
    <property type="match status" value="1"/>
</dbReference>
<keyword evidence="5" id="KW-0067">ATP-binding</keyword>
<dbReference type="InterPro" id="IPR036097">
    <property type="entry name" value="HisK_dim/P_sf"/>
</dbReference>
<dbReference type="EMBL" id="UINC01101381">
    <property type="protein sequence ID" value="SVC62145.1"/>
    <property type="molecule type" value="Genomic_DNA"/>
</dbReference>
<evidence type="ECO:0000256" key="6">
    <source>
        <dbReference type="ARBA" id="ARBA00023012"/>
    </source>
</evidence>
<dbReference type="InterPro" id="IPR003661">
    <property type="entry name" value="HisK_dim/P_dom"/>
</dbReference>
<dbReference type="SUPFAM" id="SSF55785">
    <property type="entry name" value="PYP-like sensor domain (PAS domain)"/>
    <property type="match status" value="1"/>
</dbReference>
<dbReference type="Gene3D" id="1.10.287.130">
    <property type="match status" value="1"/>
</dbReference>
<evidence type="ECO:0000313" key="8">
    <source>
        <dbReference type="EMBL" id="SVC62145.1"/>
    </source>
</evidence>
<dbReference type="Gene3D" id="3.30.450.20">
    <property type="entry name" value="PAS domain"/>
    <property type="match status" value="1"/>
</dbReference>
<dbReference type="PRINTS" id="PR00344">
    <property type="entry name" value="BCTRLSENSOR"/>
</dbReference>
<organism evidence="8">
    <name type="scientific">marine metagenome</name>
    <dbReference type="NCBI Taxonomy" id="408172"/>
    <lineage>
        <taxon>unclassified sequences</taxon>
        <taxon>metagenomes</taxon>
        <taxon>ecological metagenomes</taxon>
    </lineage>
</organism>
<dbReference type="InterPro" id="IPR036890">
    <property type="entry name" value="HATPase_C_sf"/>
</dbReference>
<dbReference type="CDD" id="cd00082">
    <property type="entry name" value="HisKA"/>
    <property type="match status" value="1"/>
</dbReference>
<gene>
    <name evidence="8" type="ORF">METZ01_LOCUS314999</name>
</gene>
<dbReference type="SUPFAM" id="SSF55874">
    <property type="entry name" value="ATPase domain of HSP90 chaperone/DNA topoisomerase II/histidine kinase"/>
    <property type="match status" value="1"/>
</dbReference>
<sequence length="362" mass="39493">RNSVVGSICTIMVHMEPTNRPMENTFDGLATACLFADIDGRCQHLNLAAQNLLSLSGRRARGQALARLLPHDALPAAVDRAWSGQSITLRELSIDRVIDLPPLMIDCTISPFSAEASSALVVLEMTPTEPSFRIVGDAPFEAVSAMAAGLAHEIKNPLGGLRGAAQLLERELPRAELREYTQVIIREADRLGRLVERMTGSRQPLMRGPFNIHRVLEHVRRLVGAEAPIDVEICCDYDPSIPELSGDEEQLVQAYLNIVRNAAQAVVGGGIITLRTRVRRQFTLGARRHRQVLETTVEDTGPGIEPALSARIFLPMVSSRSDGTGLGLTIAREIIDRHGGAIDCDSIAGCTRFNIYLPMAEQ</sequence>
<dbReference type="Pfam" id="PF00512">
    <property type="entry name" value="HisKA"/>
    <property type="match status" value="1"/>
</dbReference>
<dbReference type="InterPro" id="IPR013656">
    <property type="entry name" value="PAS_4"/>
</dbReference>
<dbReference type="GO" id="GO:0000155">
    <property type="term" value="F:phosphorelay sensor kinase activity"/>
    <property type="evidence" value="ECO:0007669"/>
    <property type="project" value="InterPro"/>
</dbReference>
<protein>
    <recommendedName>
        <fullName evidence="7">Histidine kinase domain-containing protein</fullName>
    </recommendedName>
</protein>